<keyword evidence="10" id="KW-1185">Reference proteome</keyword>
<proteinExistence type="predicted"/>
<accession>A0A1V1HZL0</accession>
<dbReference type="GeneID" id="82204751"/>
<dbReference type="GO" id="GO:0016020">
    <property type="term" value="C:membrane"/>
    <property type="evidence" value="ECO:0007669"/>
    <property type="project" value="UniProtKB-SubCell"/>
</dbReference>
<evidence type="ECO:0000259" key="8">
    <source>
        <dbReference type="PROSITE" id="PS50109"/>
    </source>
</evidence>
<protein>
    <recommendedName>
        <fullName evidence="3">histidine kinase</fullName>
        <ecNumber evidence="3">2.7.13.3</ecNumber>
    </recommendedName>
</protein>
<dbReference type="SMART" id="SM00387">
    <property type="entry name" value="HATPase_c"/>
    <property type="match status" value="1"/>
</dbReference>
<dbReference type="PANTHER" id="PTHR43547:SF2">
    <property type="entry name" value="HYBRID SIGNAL TRANSDUCTION HISTIDINE KINASE C"/>
    <property type="match status" value="1"/>
</dbReference>
<evidence type="ECO:0000313" key="9">
    <source>
        <dbReference type="EMBL" id="CED93319.1"/>
    </source>
</evidence>
<dbReference type="InterPro" id="IPR003661">
    <property type="entry name" value="HisK_dim/P_dom"/>
</dbReference>
<keyword evidence="5 9" id="KW-0808">Transferase</keyword>
<dbReference type="RefSeq" id="WP_180703051.1">
    <property type="nucleotide sequence ID" value="NZ_CAOWGD010000012.1"/>
</dbReference>
<dbReference type="InterPro" id="IPR003594">
    <property type="entry name" value="HATPase_dom"/>
</dbReference>
<dbReference type="InterPro" id="IPR004358">
    <property type="entry name" value="Sig_transdc_His_kin-like_C"/>
</dbReference>
<dbReference type="PROSITE" id="PS50109">
    <property type="entry name" value="HIS_KIN"/>
    <property type="match status" value="1"/>
</dbReference>
<feature type="domain" description="Histidine kinase" evidence="8">
    <location>
        <begin position="108"/>
        <end position="331"/>
    </location>
</feature>
<name>A0A1V1HZL0_9FIRM</name>
<reference evidence="9 10" key="1">
    <citation type="submission" date="2014-04" db="EMBL/GenBank/DDBJ databases">
        <authorList>
            <person name="Hornung B.V."/>
        </authorList>
    </citation>
    <scope>NUCLEOTIDE SEQUENCE [LARGE SCALE GENOMIC DNA]</scope>
    <source>
        <strain evidence="9 10">CRIB</strain>
    </source>
</reference>
<dbReference type="InterPro" id="IPR036097">
    <property type="entry name" value="HisK_dim/P_sf"/>
</dbReference>
<keyword evidence="7" id="KW-0902">Two-component regulatory system</keyword>
<gene>
    <name evidence="9" type="ORF">CRIB_565</name>
</gene>
<dbReference type="PANTHER" id="PTHR43547">
    <property type="entry name" value="TWO-COMPONENT HISTIDINE KINASE"/>
    <property type="match status" value="1"/>
</dbReference>
<dbReference type="EMBL" id="LN555523">
    <property type="protein sequence ID" value="CED93319.1"/>
    <property type="molecule type" value="Genomic_DNA"/>
</dbReference>
<dbReference type="Gene3D" id="1.10.287.130">
    <property type="match status" value="1"/>
</dbReference>
<dbReference type="InterPro" id="IPR005467">
    <property type="entry name" value="His_kinase_dom"/>
</dbReference>
<evidence type="ECO:0000256" key="4">
    <source>
        <dbReference type="ARBA" id="ARBA00022553"/>
    </source>
</evidence>
<evidence type="ECO:0000256" key="1">
    <source>
        <dbReference type="ARBA" id="ARBA00000085"/>
    </source>
</evidence>
<evidence type="ECO:0000313" key="10">
    <source>
        <dbReference type="Proteomes" id="UP000245622"/>
    </source>
</evidence>
<dbReference type="EC" id="2.7.13.3" evidence="3"/>
<evidence type="ECO:0000256" key="5">
    <source>
        <dbReference type="ARBA" id="ARBA00022679"/>
    </source>
</evidence>
<dbReference type="InterPro" id="IPR036890">
    <property type="entry name" value="HATPase_C_sf"/>
</dbReference>
<keyword evidence="6 9" id="KW-0418">Kinase</keyword>
<evidence type="ECO:0000256" key="3">
    <source>
        <dbReference type="ARBA" id="ARBA00012438"/>
    </source>
</evidence>
<evidence type="ECO:0000256" key="7">
    <source>
        <dbReference type="ARBA" id="ARBA00023012"/>
    </source>
</evidence>
<dbReference type="CDD" id="cd00082">
    <property type="entry name" value="HisKA"/>
    <property type="match status" value="1"/>
</dbReference>
<dbReference type="Pfam" id="PF02518">
    <property type="entry name" value="HATPase_c"/>
    <property type="match status" value="1"/>
</dbReference>
<dbReference type="AlphaFoldDB" id="A0A1V1HZL0"/>
<sequence length="359" mass="41573">MDKYKNILFENPRPFIIAHLDNDRLIINETNINREKNIDISLGDIKENIEIKGLVKSTLEKNTDNITISCIKNRFNLNSKKIAENEVIIWFDIEDNLYDLSKANFLSNLTHEFKTPLNLIFSSVQLLNKKIKCNKAFSYDDIEKYLKIINQNSYRMLKLVNNISEDNKIDLGHSNYSPINANIIYFIEDICESIEPFVNSNNMSIVFDTDVEELIISFDMEKMERIILNLISNSVKFRKNNKGKIILSITHNDEFVNISVRDNGIGISKDDIGKIFEKYVRLNDERSIIKEGTGIGLSLVKSLVKLHDGEVTVDSEIGQWTEFNIKIPNKTSVKELIDTYEKDLDRVEKIRIEFSDIYA</sequence>
<dbReference type="GO" id="GO:0000155">
    <property type="term" value="F:phosphorelay sensor kinase activity"/>
    <property type="evidence" value="ECO:0007669"/>
    <property type="project" value="InterPro"/>
</dbReference>
<dbReference type="FunFam" id="3.30.565.10:FF:000006">
    <property type="entry name" value="Sensor histidine kinase WalK"/>
    <property type="match status" value="1"/>
</dbReference>
<dbReference type="CDD" id="cd00075">
    <property type="entry name" value="HATPase"/>
    <property type="match status" value="1"/>
</dbReference>
<dbReference type="PRINTS" id="PR00344">
    <property type="entry name" value="BCTRLSENSOR"/>
</dbReference>
<keyword evidence="4" id="KW-0597">Phosphoprotein</keyword>
<organism evidence="9 10">
    <name type="scientific">Romboutsia ilealis</name>
    <dbReference type="NCBI Taxonomy" id="1115758"/>
    <lineage>
        <taxon>Bacteria</taxon>
        <taxon>Bacillati</taxon>
        <taxon>Bacillota</taxon>
        <taxon>Clostridia</taxon>
        <taxon>Peptostreptococcales</taxon>
        <taxon>Peptostreptococcaceae</taxon>
        <taxon>Romboutsia</taxon>
    </lineage>
</organism>
<comment type="catalytic activity">
    <reaction evidence="1">
        <text>ATP + protein L-histidine = ADP + protein N-phospho-L-histidine.</text>
        <dbReference type="EC" id="2.7.13.3"/>
    </reaction>
</comment>
<dbReference type="SUPFAM" id="SSF47384">
    <property type="entry name" value="Homodimeric domain of signal transducing histidine kinase"/>
    <property type="match status" value="1"/>
</dbReference>
<evidence type="ECO:0000256" key="6">
    <source>
        <dbReference type="ARBA" id="ARBA00022777"/>
    </source>
</evidence>
<dbReference type="Pfam" id="PF00512">
    <property type="entry name" value="HisKA"/>
    <property type="match status" value="1"/>
</dbReference>
<dbReference type="Proteomes" id="UP000245622">
    <property type="component" value="Chromosome 1"/>
</dbReference>
<dbReference type="KEGG" id="ril:CRIB_565"/>
<evidence type="ECO:0000256" key="2">
    <source>
        <dbReference type="ARBA" id="ARBA00004370"/>
    </source>
</evidence>
<dbReference type="SMART" id="SM00388">
    <property type="entry name" value="HisKA"/>
    <property type="match status" value="1"/>
</dbReference>
<dbReference type="SUPFAM" id="SSF55874">
    <property type="entry name" value="ATPase domain of HSP90 chaperone/DNA topoisomerase II/histidine kinase"/>
    <property type="match status" value="1"/>
</dbReference>
<dbReference type="Gene3D" id="3.30.565.10">
    <property type="entry name" value="Histidine kinase-like ATPase, C-terminal domain"/>
    <property type="match status" value="1"/>
</dbReference>
<comment type="subcellular location">
    <subcellularLocation>
        <location evidence="2">Membrane</location>
    </subcellularLocation>
</comment>